<dbReference type="PANTHER" id="PTHR13490">
    <property type="entry name" value="MITOCHONDRIAL 28S RIBOSOMAL PROTEIN S28"/>
    <property type="match status" value="1"/>
</dbReference>
<dbReference type="AlphaFoldDB" id="A0A8W8JKB5"/>
<evidence type="ECO:0000313" key="3">
    <source>
        <dbReference type="EnsemblMetazoa" id="G19672.2:cds"/>
    </source>
</evidence>
<evidence type="ECO:0000256" key="1">
    <source>
        <dbReference type="SAM" id="MobiDB-lite"/>
    </source>
</evidence>
<dbReference type="Proteomes" id="UP000005408">
    <property type="component" value="Unassembled WGS sequence"/>
</dbReference>
<dbReference type="PANTHER" id="PTHR13490:SF0">
    <property type="entry name" value="SMALL RIBOSOMAL SUBUNIT PROTEIN MS35"/>
    <property type="match status" value="1"/>
</dbReference>
<dbReference type="Pfam" id="PF10213">
    <property type="entry name" value="MRP-S28"/>
    <property type="match status" value="1"/>
</dbReference>
<proteinExistence type="predicted"/>
<feature type="compositionally biased region" description="Low complexity" evidence="1">
    <location>
        <begin position="299"/>
        <end position="311"/>
    </location>
</feature>
<name>A0A8W8JKB5_MAGGI</name>
<feature type="region of interest" description="Disordered" evidence="1">
    <location>
        <begin position="293"/>
        <end position="312"/>
    </location>
</feature>
<sequence>MASRRLVQLSNEHWIVLNIKRSTVHHLQRCCVHSRIKEDLEDENFKVLNILRDKDVKRFKWEKPPDVRTLSRADCMKTDMNWTSVWPTKAPFRWGSVPLPIRQGYRKKEYKLSAGKYGNAELVKIPNFLHLTPPHIKTHCQAIKKFCTEFPSELKNREIRKANFPLEVITSDYVTCGTSIRDPRSREVTVNVDLSVLKFDEHSVTKIKKLAGDKMDEKAMTLQLKSDRCPVRKQNFDFNVYTLTALYYESQEKEDWEDEMEESDWVKYQWDKTQSKKKILKLKHRIQQINSGEKTDLASSVSKSDPSVSVVDTEDDIQSYKSAFSNLKDEGDSRETLNAYKQSVLKLLKL</sequence>
<dbReference type="GO" id="GO:0005763">
    <property type="term" value="C:mitochondrial small ribosomal subunit"/>
    <property type="evidence" value="ECO:0007669"/>
    <property type="project" value="TreeGrafter"/>
</dbReference>
<dbReference type="GO" id="GO:0032543">
    <property type="term" value="P:mitochondrial translation"/>
    <property type="evidence" value="ECO:0007669"/>
    <property type="project" value="InterPro"/>
</dbReference>
<evidence type="ECO:0000259" key="2">
    <source>
        <dbReference type="Pfam" id="PF10213"/>
    </source>
</evidence>
<accession>A0A8W8JKB5</accession>
<dbReference type="GO" id="GO:0003735">
    <property type="term" value="F:structural constituent of ribosome"/>
    <property type="evidence" value="ECO:0007669"/>
    <property type="project" value="InterPro"/>
</dbReference>
<dbReference type="InterPro" id="IPR019349">
    <property type="entry name" value="Ribosomal_mS35_mit"/>
</dbReference>
<evidence type="ECO:0000313" key="4">
    <source>
        <dbReference type="Proteomes" id="UP000005408"/>
    </source>
</evidence>
<reference evidence="3" key="1">
    <citation type="submission" date="2022-08" db="UniProtKB">
        <authorList>
            <consortium name="EnsemblMetazoa"/>
        </authorList>
    </citation>
    <scope>IDENTIFICATION</scope>
    <source>
        <strain evidence="3">05x7-T-G4-1.051#20</strain>
    </source>
</reference>
<protein>
    <recommendedName>
        <fullName evidence="2">Small ribosomal subunit protein mS35 mitochondrial conserved domain-containing protein</fullName>
    </recommendedName>
</protein>
<organism evidence="3 4">
    <name type="scientific">Magallana gigas</name>
    <name type="common">Pacific oyster</name>
    <name type="synonym">Crassostrea gigas</name>
    <dbReference type="NCBI Taxonomy" id="29159"/>
    <lineage>
        <taxon>Eukaryota</taxon>
        <taxon>Metazoa</taxon>
        <taxon>Spiralia</taxon>
        <taxon>Lophotrochozoa</taxon>
        <taxon>Mollusca</taxon>
        <taxon>Bivalvia</taxon>
        <taxon>Autobranchia</taxon>
        <taxon>Pteriomorphia</taxon>
        <taxon>Ostreida</taxon>
        <taxon>Ostreoidea</taxon>
        <taxon>Ostreidae</taxon>
        <taxon>Magallana</taxon>
    </lineage>
</organism>
<feature type="domain" description="Small ribosomal subunit protein mS35 mitochondrial conserved" evidence="2">
    <location>
        <begin position="178"/>
        <end position="258"/>
    </location>
</feature>
<dbReference type="InterPro" id="IPR039848">
    <property type="entry name" value="Ribosomal_mS35_mt"/>
</dbReference>
<dbReference type="EnsemblMetazoa" id="G19672.2">
    <property type="protein sequence ID" value="G19672.2:cds"/>
    <property type="gene ID" value="G19672"/>
</dbReference>
<keyword evidence="4" id="KW-1185">Reference proteome</keyword>